<reference evidence="10 11" key="1">
    <citation type="journal article" date="2018" name="Sci. Rep.">
        <title>Extensive genomic diversity among Mycobacterium marinum strains revealed by whole genome sequencing.</title>
        <authorList>
            <person name="Das S."/>
            <person name="Pettersson B.M."/>
            <person name="Behra P.R."/>
            <person name="Mallick A."/>
            <person name="Cheramie M."/>
            <person name="Ramesh M."/>
            <person name="Shirreff L."/>
            <person name="DuCote T."/>
            <person name="Dasgupta S."/>
            <person name="Ennis D.G."/>
            <person name="Kirsebom L.A."/>
        </authorList>
    </citation>
    <scope>NUCLEOTIDE SEQUENCE [LARGE SCALE GENOMIC DNA]</scope>
    <source>
        <strain evidence="10 11">Davis1</strain>
    </source>
</reference>
<dbReference type="Pfam" id="PF04324">
    <property type="entry name" value="Fer2_BFD"/>
    <property type="match status" value="1"/>
</dbReference>
<evidence type="ECO:0000313" key="10">
    <source>
        <dbReference type="EMBL" id="RFZ37860.1"/>
    </source>
</evidence>
<evidence type="ECO:0000256" key="3">
    <source>
        <dbReference type="ARBA" id="ARBA00022723"/>
    </source>
</evidence>
<keyword evidence="6" id="KW-0411">Iron-sulfur</keyword>
<dbReference type="InterPro" id="IPR007419">
    <property type="entry name" value="BFD-like_2Fe2S-bd_dom"/>
</dbReference>
<evidence type="ECO:0000256" key="1">
    <source>
        <dbReference type="ARBA" id="ARBA00022448"/>
    </source>
</evidence>
<evidence type="ECO:0000256" key="2">
    <source>
        <dbReference type="ARBA" id="ARBA00022714"/>
    </source>
</evidence>
<dbReference type="RefSeq" id="WP_011738661.1">
    <property type="nucleotide sequence ID" value="NZ_BQLA01000028.1"/>
</dbReference>
<dbReference type="GO" id="GO:0051537">
    <property type="term" value="F:2 iron, 2 sulfur cluster binding"/>
    <property type="evidence" value="ECO:0007669"/>
    <property type="project" value="UniProtKB-KW"/>
</dbReference>
<comment type="similarity">
    <text evidence="8">Belongs to the Bfd family.</text>
</comment>
<dbReference type="InterPro" id="IPR041854">
    <property type="entry name" value="BFD-like_2Fe2S-bd_dom_sf"/>
</dbReference>
<comment type="caution">
    <text evidence="10">The sequence shown here is derived from an EMBL/GenBank/DDBJ whole genome shotgun (WGS) entry which is preliminary data.</text>
</comment>
<keyword evidence="3" id="KW-0479">Metal-binding</keyword>
<dbReference type="EMBL" id="PEDF01000120">
    <property type="protein sequence ID" value="RFZ37860.1"/>
    <property type="molecule type" value="Genomic_DNA"/>
</dbReference>
<evidence type="ECO:0000256" key="6">
    <source>
        <dbReference type="ARBA" id="ARBA00023014"/>
    </source>
</evidence>
<dbReference type="OMA" id="CKNNIRA"/>
<proteinExistence type="inferred from homology"/>
<dbReference type="AlphaFoldDB" id="A0A3E2MSR9"/>
<name>A0A3E2MSR9_MYCMR</name>
<dbReference type="InterPro" id="IPR052371">
    <property type="entry name" value="BFD-associated_ferredoxin"/>
</dbReference>
<dbReference type="Proteomes" id="UP000257451">
    <property type="component" value="Unassembled WGS sequence"/>
</dbReference>
<evidence type="ECO:0000256" key="8">
    <source>
        <dbReference type="ARBA" id="ARBA00046332"/>
    </source>
</evidence>
<keyword evidence="1" id="KW-0813">Transport</keyword>
<dbReference type="GO" id="GO:0046872">
    <property type="term" value="F:metal ion binding"/>
    <property type="evidence" value="ECO:0007669"/>
    <property type="project" value="UniProtKB-KW"/>
</dbReference>
<dbReference type="Gene3D" id="1.10.10.1100">
    <property type="entry name" value="BFD-like [2Fe-2S]-binding domain"/>
    <property type="match status" value="1"/>
</dbReference>
<evidence type="ECO:0000256" key="4">
    <source>
        <dbReference type="ARBA" id="ARBA00022982"/>
    </source>
</evidence>
<keyword evidence="4" id="KW-0249">Electron transport</keyword>
<keyword evidence="5" id="KW-0408">Iron</keyword>
<gene>
    <name evidence="10" type="ORF">DAVIS_03687</name>
</gene>
<dbReference type="PANTHER" id="PTHR37424">
    <property type="entry name" value="BACTERIOFERRITIN-ASSOCIATED FERREDOXIN"/>
    <property type="match status" value="1"/>
</dbReference>
<feature type="domain" description="BFD-like [2Fe-2S]-binding" evidence="9">
    <location>
        <begin position="3"/>
        <end position="50"/>
    </location>
</feature>
<evidence type="ECO:0000259" key="9">
    <source>
        <dbReference type="Pfam" id="PF04324"/>
    </source>
</evidence>
<evidence type="ECO:0000256" key="7">
    <source>
        <dbReference type="ARBA" id="ARBA00039386"/>
    </source>
</evidence>
<dbReference type="PANTHER" id="PTHR37424:SF1">
    <property type="entry name" value="BACTERIOFERRITIN-ASSOCIATED FERREDOXIN"/>
    <property type="match status" value="1"/>
</dbReference>
<sequence length="61" mass="6141" precursor="true">MFVCLCNGVTSQMVADAVVAGATTTREVARACGAGADCGRCRRTVRAIIASSSGDRAAHPA</sequence>
<evidence type="ECO:0000313" key="11">
    <source>
        <dbReference type="Proteomes" id="UP000257451"/>
    </source>
</evidence>
<organism evidence="10 11">
    <name type="scientific">Mycobacterium marinum</name>
    <dbReference type="NCBI Taxonomy" id="1781"/>
    <lineage>
        <taxon>Bacteria</taxon>
        <taxon>Bacillati</taxon>
        <taxon>Actinomycetota</taxon>
        <taxon>Actinomycetes</taxon>
        <taxon>Mycobacteriales</taxon>
        <taxon>Mycobacteriaceae</taxon>
        <taxon>Mycobacterium</taxon>
        <taxon>Mycobacterium ulcerans group</taxon>
    </lineage>
</organism>
<protein>
    <recommendedName>
        <fullName evidence="7">Bacterioferritin-associated ferredoxin</fullName>
    </recommendedName>
</protein>
<dbReference type="GeneID" id="34340584"/>
<evidence type="ECO:0000256" key="5">
    <source>
        <dbReference type="ARBA" id="ARBA00023004"/>
    </source>
</evidence>
<keyword evidence="2" id="KW-0001">2Fe-2S</keyword>
<accession>A0A3E2MSR9</accession>